<reference evidence="5 6" key="1">
    <citation type="submission" date="2020-03" db="EMBL/GenBank/DDBJ databases">
        <title>Genomic Encyclopedia of Type Strains, Phase IV (KMG-IV): sequencing the most valuable type-strain genomes for metagenomic binning, comparative biology and taxonomic classification.</title>
        <authorList>
            <person name="Goeker M."/>
        </authorList>
    </citation>
    <scope>NUCLEOTIDE SEQUENCE [LARGE SCALE GENOMIC DNA]</scope>
    <source>
        <strain evidence="5 6">DSM 16846</strain>
    </source>
</reference>
<dbReference type="InterPro" id="IPR027417">
    <property type="entry name" value="P-loop_NTPase"/>
</dbReference>
<name>A0A7X6BHV9_9SPHN</name>
<dbReference type="Pfam" id="PF19263">
    <property type="entry name" value="DUF5906"/>
    <property type="match status" value="1"/>
</dbReference>
<dbReference type="AlphaFoldDB" id="A0A7X6BHV9"/>
<keyword evidence="6" id="KW-1185">Reference proteome</keyword>
<dbReference type="Gene3D" id="3.40.50.300">
    <property type="entry name" value="P-loop containing nucleotide triphosphate hydrolases"/>
    <property type="match status" value="1"/>
</dbReference>
<protein>
    <submittedName>
        <fullName evidence="5">Putative DNA primase/helicase</fullName>
    </submittedName>
</protein>
<dbReference type="PANTHER" id="PTHR35372">
    <property type="entry name" value="ATP BINDING PROTEIN-RELATED"/>
    <property type="match status" value="1"/>
</dbReference>
<dbReference type="Proteomes" id="UP000558192">
    <property type="component" value="Unassembled WGS sequence"/>
</dbReference>
<dbReference type="InterPro" id="IPR051620">
    <property type="entry name" value="ORF904-like_C"/>
</dbReference>
<comment type="caution">
    <text evidence="5">The sequence shown here is derived from an EMBL/GenBank/DDBJ whole genome shotgun (WGS) entry which is preliminary data.</text>
</comment>
<evidence type="ECO:0000313" key="6">
    <source>
        <dbReference type="Proteomes" id="UP000558192"/>
    </source>
</evidence>
<feature type="domain" description="SF3 helicase" evidence="4">
    <location>
        <begin position="182"/>
        <end position="341"/>
    </location>
</feature>
<evidence type="ECO:0000256" key="2">
    <source>
        <dbReference type="ARBA" id="ARBA00022801"/>
    </source>
</evidence>
<sequence length="461" mass="52274">MRVADDGEFFEGMFPPPHEEDPYDNVHVLPGAQLAEVSEDAIALAFTRKFGETMRFDHNAGRWFQWSHTHWRQLDVPVAFHYAREIGRELGAGKKAVCKASVARGAESFAQADPTHATTSEIWDNDPWVIGTPKGTLNLRTGKMHQPRPEDFITKLTGCAPDSREPTLWLKFLHDATRGDEEMMTYLQRIAGYCLTGLTTEHALFFIYGPGGNGKSVFLNMLVHILGDYAVSAPMDTFTASKFSSHPTELAMLKGARLVTASETEEGRAWAEARIKALTGGDKITARFMRQDFFSYVPQFKLLFAGNHQPALHSVDAAMRRRFNMLPFVHKPAEPDLRLEQKLQEESPRILAWALRGCLDWQQQRLGRPQSVVAATDEYFDEQDLFSQWVEDRCEVGPEMWDLPANLFRDWTDYARSNGEAPGTLVTFAAKIEKQGFRKRKSHGVRSYVGLSLRQQEERFA</sequence>
<keyword evidence="2" id="KW-0378">Hydrolase</keyword>
<dbReference type="EMBL" id="JAATJC010000001">
    <property type="protein sequence ID" value="NJC06532.1"/>
    <property type="molecule type" value="Genomic_DNA"/>
</dbReference>
<dbReference type="Pfam" id="PF08706">
    <property type="entry name" value="D5_N"/>
    <property type="match status" value="1"/>
</dbReference>
<dbReference type="InterPro" id="IPR045455">
    <property type="entry name" value="NrS-1_pol-like_helicase"/>
</dbReference>
<gene>
    <name evidence="5" type="ORF">GGQ97_002325</name>
</gene>
<dbReference type="PROSITE" id="PS51206">
    <property type="entry name" value="SF3_HELICASE_1"/>
    <property type="match status" value="1"/>
</dbReference>
<dbReference type="InterPro" id="IPR014015">
    <property type="entry name" value="Helicase_SF3_DNA-vir"/>
</dbReference>
<dbReference type="NCBIfam" id="TIGR01613">
    <property type="entry name" value="primase_Cterm"/>
    <property type="match status" value="1"/>
</dbReference>
<dbReference type="SMART" id="SM00885">
    <property type="entry name" value="D5_N"/>
    <property type="match status" value="1"/>
</dbReference>
<keyword evidence="5" id="KW-0347">Helicase</keyword>
<evidence type="ECO:0000256" key="3">
    <source>
        <dbReference type="ARBA" id="ARBA00022840"/>
    </source>
</evidence>
<dbReference type="GO" id="GO:0016787">
    <property type="term" value="F:hydrolase activity"/>
    <property type="evidence" value="ECO:0007669"/>
    <property type="project" value="UniProtKB-KW"/>
</dbReference>
<proteinExistence type="predicted"/>
<evidence type="ECO:0000259" key="4">
    <source>
        <dbReference type="PROSITE" id="PS51206"/>
    </source>
</evidence>
<dbReference type="GO" id="GO:0004386">
    <property type="term" value="F:helicase activity"/>
    <property type="evidence" value="ECO:0007669"/>
    <property type="project" value="UniProtKB-KW"/>
</dbReference>
<organism evidence="5 6">
    <name type="scientific">Sphingomonas kaistensis</name>
    <dbReference type="NCBI Taxonomy" id="298708"/>
    <lineage>
        <taxon>Bacteria</taxon>
        <taxon>Pseudomonadati</taxon>
        <taxon>Pseudomonadota</taxon>
        <taxon>Alphaproteobacteria</taxon>
        <taxon>Sphingomonadales</taxon>
        <taxon>Sphingomonadaceae</taxon>
        <taxon>Sphingomonas</taxon>
    </lineage>
</organism>
<dbReference type="InterPro" id="IPR006500">
    <property type="entry name" value="Helicase_put_C_phage/plasmid"/>
</dbReference>
<dbReference type="InterPro" id="IPR014818">
    <property type="entry name" value="Phage/plasmid_primase_P4_C"/>
</dbReference>
<dbReference type="GO" id="GO:0005524">
    <property type="term" value="F:ATP binding"/>
    <property type="evidence" value="ECO:0007669"/>
    <property type="project" value="UniProtKB-KW"/>
</dbReference>
<dbReference type="RefSeq" id="WP_168069807.1">
    <property type="nucleotide sequence ID" value="NZ_JAATJC010000001.1"/>
</dbReference>
<dbReference type="PANTHER" id="PTHR35372:SF2">
    <property type="entry name" value="SF3 HELICASE DOMAIN-CONTAINING PROTEIN"/>
    <property type="match status" value="1"/>
</dbReference>
<accession>A0A7X6BHV9</accession>
<evidence type="ECO:0000313" key="5">
    <source>
        <dbReference type="EMBL" id="NJC06532.1"/>
    </source>
</evidence>
<evidence type="ECO:0000256" key="1">
    <source>
        <dbReference type="ARBA" id="ARBA00022741"/>
    </source>
</evidence>
<keyword evidence="3" id="KW-0067">ATP-binding</keyword>
<keyword evidence="1" id="KW-0547">Nucleotide-binding</keyword>
<dbReference type="SUPFAM" id="SSF52540">
    <property type="entry name" value="P-loop containing nucleoside triphosphate hydrolases"/>
    <property type="match status" value="1"/>
</dbReference>